<feature type="chain" id="PRO_5045528053" evidence="1">
    <location>
        <begin position="21"/>
        <end position="209"/>
    </location>
</feature>
<evidence type="ECO:0000313" key="3">
    <source>
        <dbReference type="Proteomes" id="UP001321580"/>
    </source>
</evidence>
<dbReference type="Gene3D" id="1.25.40.10">
    <property type="entry name" value="Tetratricopeptide repeat domain"/>
    <property type="match status" value="1"/>
</dbReference>
<dbReference type="EMBL" id="JASGBI010000001">
    <property type="protein sequence ID" value="MDI9238001.1"/>
    <property type="molecule type" value="Genomic_DNA"/>
</dbReference>
<organism evidence="2 3">
    <name type="scientific">Lysobacter stagni</name>
    <dbReference type="NCBI Taxonomy" id="3045172"/>
    <lineage>
        <taxon>Bacteria</taxon>
        <taxon>Pseudomonadati</taxon>
        <taxon>Pseudomonadota</taxon>
        <taxon>Gammaproteobacteria</taxon>
        <taxon>Lysobacterales</taxon>
        <taxon>Lysobacteraceae</taxon>
        <taxon>Lysobacter</taxon>
    </lineage>
</organism>
<protein>
    <submittedName>
        <fullName evidence="2">Tetratricopeptide repeat protein</fullName>
    </submittedName>
</protein>
<keyword evidence="3" id="KW-1185">Reference proteome</keyword>
<keyword evidence="1" id="KW-0732">Signal</keyword>
<gene>
    <name evidence="2" type="ORF">QLQ15_03660</name>
</gene>
<accession>A0ABT6XCY6</accession>
<dbReference type="SUPFAM" id="SSF48452">
    <property type="entry name" value="TPR-like"/>
    <property type="match status" value="1"/>
</dbReference>
<feature type="signal peptide" evidence="1">
    <location>
        <begin position="1"/>
        <end position="20"/>
    </location>
</feature>
<dbReference type="Proteomes" id="UP001321580">
    <property type="component" value="Unassembled WGS sequence"/>
</dbReference>
<sequence length="209" mass="23021">MLVRSLFAAALLAVTGAVSAQSLPKPAEFYFDLDANTLRPITPVRETGDVAMAKLAKAIERNPRANAEAAQLAHLAMEAGRAELGRQLYGRALGSLDRSDSLRRAIVWNYGWDLYRAGDAEGALAQWRTLVEMRGVTAAWMPPTLALALWTAGRKDEAVQWYAAAVRTEPHQWNTTGQYARLLPDWHDAERSLLGEVQAAWASNPPTWP</sequence>
<reference evidence="2 3" key="1">
    <citation type="submission" date="2023-05" db="EMBL/GenBank/DDBJ databases">
        <title>Lysobacter sp. strain LF1 Genome sequencing and assembly.</title>
        <authorList>
            <person name="Jung Y."/>
        </authorList>
    </citation>
    <scope>NUCLEOTIDE SEQUENCE [LARGE SCALE GENOMIC DNA]</scope>
    <source>
        <strain evidence="2 3">LF1</strain>
    </source>
</reference>
<dbReference type="RefSeq" id="WP_283211493.1">
    <property type="nucleotide sequence ID" value="NZ_JASGBI010000001.1"/>
</dbReference>
<evidence type="ECO:0000256" key="1">
    <source>
        <dbReference type="SAM" id="SignalP"/>
    </source>
</evidence>
<name>A0ABT6XCY6_9GAMM</name>
<proteinExistence type="predicted"/>
<dbReference type="InterPro" id="IPR011990">
    <property type="entry name" value="TPR-like_helical_dom_sf"/>
</dbReference>
<comment type="caution">
    <text evidence="2">The sequence shown here is derived from an EMBL/GenBank/DDBJ whole genome shotgun (WGS) entry which is preliminary data.</text>
</comment>
<evidence type="ECO:0000313" key="2">
    <source>
        <dbReference type="EMBL" id="MDI9238001.1"/>
    </source>
</evidence>